<organism evidence="4 5">
    <name type="scientific">Shewanella baltica (strain OS155 / ATCC BAA-1091)</name>
    <dbReference type="NCBI Taxonomy" id="325240"/>
    <lineage>
        <taxon>Bacteria</taxon>
        <taxon>Pseudomonadati</taxon>
        <taxon>Pseudomonadota</taxon>
        <taxon>Gammaproteobacteria</taxon>
        <taxon>Alteromonadales</taxon>
        <taxon>Shewanellaceae</taxon>
        <taxon>Shewanella</taxon>
    </lineage>
</organism>
<comment type="similarity">
    <text evidence="1">Belongs to the bacterial solute-binding protein 3 family.</text>
</comment>
<dbReference type="PANTHER" id="PTHR35936">
    <property type="entry name" value="MEMBRANE-BOUND LYTIC MUREIN TRANSGLYCOSYLASE F"/>
    <property type="match status" value="1"/>
</dbReference>
<sequence precursor="true">MIRLLYLLIFNLCVTLLSLPAYGTAAHLSSKLRFCVEDTEYPPFNYFVRLNGMKTTELGGYDIDLLARTFKPIGINYEVVALPWRRCLKDVLDGNIDGAMSASLDPQRMRDYIPSDAYYYLTPSYFYLTADFGLQFHVDDINQLAKFGTVCGINGFNYTNFGWRKDTPISEISSLRILPQMLIKHRCHFFLARRQIVAGTLALNHDGPMPSSLTSTPSPTNLQEPFYMLISKRSPESALIKKEFNYRVKQLRDTKQLEALFQAHLQKLVNQDDKRKK</sequence>
<dbReference type="RefSeq" id="WP_011848077.1">
    <property type="nucleotide sequence ID" value="NC_009052.1"/>
</dbReference>
<dbReference type="STRING" id="325240.Sbal_4035"/>
<feature type="domain" description="Solute-binding protein family 3/N-terminal" evidence="3">
    <location>
        <begin position="38"/>
        <end position="265"/>
    </location>
</feature>
<dbReference type="InterPro" id="IPR001638">
    <property type="entry name" value="Solute-binding_3/MltF_N"/>
</dbReference>
<keyword evidence="5" id="KW-1185">Reference proteome</keyword>
<dbReference type="AlphaFoldDB" id="A3D9T8"/>
<dbReference type="HOGENOM" id="CLU_064076_10_1_6"/>
<dbReference type="Proteomes" id="UP000001557">
    <property type="component" value="Chromosome"/>
</dbReference>
<dbReference type="PANTHER" id="PTHR35936:SF6">
    <property type="entry name" value="AMINO ACID ABC TRANSPORTER SUBSTRATE-BINDING PAAT FAMILY PROTEIN"/>
    <property type="match status" value="1"/>
</dbReference>
<evidence type="ECO:0000256" key="1">
    <source>
        <dbReference type="ARBA" id="ARBA00010333"/>
    </source>
</evidence>
<dbReference type="Pfam" id="PF00497">
    <property type="entry name" value="SBP_bac_3"/>
    <property type="match status" value="1"/>
</dbReference>
<dbReference type="KEGG" id="sbl:Sbal_4035"/>
<accession>A3D9T8</accession>
<dbReference type="EMBL" id="CP000563">
    <property type="protein sequence ID" value="ABN63501.1"/>
    <property type="molecule type" value="Genomic_DNA"/>
</dbReference>
<reference evidence="4 5" key="1">
    <citation type="submission" date="2007-02" db="EMBL/GenBank/DDBJ databases">
        <title>Complete sequence of chromosome of Shewanella baltica OS155.</title>
        <authorList>
            <consortium name="US DOE Joint Genome Institute"/>
            <person name="Copeland A."/>
            <person name="Lucas S."/>
            <person name="Lapidus A."/>
            <person name="Barry K."/>
            <person name="Detter J.C."/>
            <person name="Glavina del Rio T."/>
            <person name="Hammon N."/>
            <person name="Israni S."/>
            <person name="Dalin E."/>
            <person name="Tice H."/>
            <person name="Pitluck S."/>
            <person name="Sims D.R."/>
            <person name="Brettin T."/>
            <person name="Bruce D."/>
            <person name="Han C."/>
            <person name="Tapia R."/>
            <person name="Brainard J."/>
            <person name="Schmutz J."/>
            <person name="Larimer F."/>
            <person name="Land M."/>
            <person name="Hauser L."/>
            <person name="Kyrpides N."/>
            <person name="Mikhailova N."/>
            <person name="Brettar I."/>
            <person name="Klappenbach J."/>
            <person name="Konstantinidis K."/>
            <person name="Rodrigues J."/>
            <person name="Tiedje J."/>
            <person name="Richardson P."/>
        </authorList>
    </citation>
    <scope>NUCLEOTIDE SEQUENCE [LARGE SCALE GENOMIC DNA]</scope>
    <source>
        <strain evidence="5">OS155 / ATCC BAA-1091</strain>
    </source>
</reference>
<evidence type="ECO:0000259" key="3">
    <source>
        <dbReference type="Pfam" id="PF00497"/>
    </source>
</evidence>
<dbReference type="SUPFAM" id="SSF53850">
    <property type="entry name" value="Periplasmic binding protein-like II"/>
    <property type="match status" value="1"/>
</dbReference>
<keyword evidence="2" id="KW-0732">Signal</keyword>
<protein>
    <submittedName>
        <fullName evidence="4">ABC-type amino acid transport/signal transduction systems periplasmic component/domain-like protein</fullName>
    </submittedName>
</protein>
<name>A3D9T8_SHEB5</name>
<evidence type="ECO:0000313" key="5">
    <source>
        <dbReference type="Proteomes" id="UP000001557"/>
    </source>
</evidence>
<evidence type="ECO:0000313" key="4">
    <source>
        <dbReference type="EMBL" id="ABN63501.1"/>
    </source>
</evidence>
<evidence type="ECO:0000256" key="2">
    <source>
        <dbReference type="ARBA" id="ARBA00022729"/>
    </source>
</evidence>
<dbReference type="Gene3D" id="3.40.190.10">
    <property type="entry name" value="Periplasmic binding protein-like II"/>
    <property type="match status" value="1"/>
</dbReference>
<dbReference type="OrthoDB" id="5904382at2"/>
<gene>
    <name evidence="4" type="ordered locus">Sbal_4035</name>
</gene>
<proteinExistence type="inferred from homology"/>